<comment type="caution">
    <text evidence="2">The sequence shown here is derived from an EMBL/GenBank/DDBJ whole genome shotgun (WGS) entry which is preliminary data.</text>
</comment>
<evidence type="ECO:0000256" key="1">
    <source>
        <dbReference type="SAM" id="Phobius"/>
    </source>
</evidence>
<dbReference type="EMBL" id="JAUFRC010000001">
    <property type="protein sequence ID" value="MDN3713077.1"/>
    <property type="molecule type" value="Genomic_DNA"/>
</dbReference>
<evidence type="ECO:0000313" key="2">
    <source>
        <dbReference type="EMBL" id="MDN3713077.1"/>
    </source>
</evidence>
<keyword evidence="3" id="KW-1185">Reference proteome</keyword>
<feature type="transmembrane region" description="Helical" evidence="1">
    <location>
        <begin position="12"/>
        <end position="44"/>
    </location>
</feature>
<keyword evidence="1" id="KW-0812">Transmembrane</keyword>
<evidence type="ECO:0000313" key="3">
    <source>
        <dbReference type="Proteomes" id="UP001243846"/>
    </source>
</evidence>
<sequence length="49" mass="4996">MDRLNTPAVISAAGVAVIAQVILPVALDLIASVAIFGCGAVCGWRSRKT</sequence>
<accession>A0ABT8DCG6</accession>
<name>A0ABT8DCG6_9RHOB</name>
<organism evidence="2 3">
    <name type="scientific">Paracoccus cavernae</name>
    <dbReference type="NCBI Taxonomy" id="1571207"/>
    <lineage>
        <taxon>Bacteria</taxon>
        <taxon>Pseudomonadati</taxon>
        <taxon>Pseudomonadota</taxon>
        <taxon>Alphaproteobacteria</taxon>
        <taxon>Rhodobacterales</taxon>
        <taxon>Paracoccaceae</taxon>
        <taxon>Paracoccus</taxon>
    </lineage>
</organism>
<gene>
    <name evidence="2" type="ORF">QWZ10_17405</name>
</gene>
<protein>
    <submittedName>
        <fullName evidence="2">Uncharacterized protein</fullName>
    </submittedName>
</protein>
<proteinExistence type="predicted"/>
<dbReference type="Proteomes" id="UP001243846">
    <property type="component" value="Unassembled WGS sequence"/>
</dbReference>
<reference evidence="3" key="1">
    <citation type="journal article" date="2019" name="Int. J. Syst. Evol. Microbiol.">
        <title>The Global Catalogue of Microorganisms (GCM) 10K type strain sequencing project: providing services to taxonomists for standard genome sequencing and annotation.</title>
        <authorList>
            <consortium name="The Broad Institute Genomics Platform"/>
            <consortium name="The Broad Institute Genome Sequencing Center for Infectious Disease"/>
            <person name="Wu L."/>
            <person name="Ma J."/>
        </authorList>
    </citation>
    <scope>NUCLEOTIDE SEQUENCE [LARGE SCALE GENOMIC DNA]</scope>
    <source>
        <strain evidence="3">CECT 8482</strain>
    </source>
</reference>
<keyword evidence="1" id="KW-1133">Transmembrane helix</keyword>
<dbReference type="RefSeq" id="WP_377686722.1">
    <property type="nucleotide sequence ID" value="NZ_JBHMDZ010000032.1"/>
</dbReference>
<keyword evidence="1" id="KW-0472">Membrane</keyword>